<dbReference type="InterPro" id="IPR000600">
    <property type="entry name" value="ROK"/>
</dbReference>
<dbReference type="SUPFAM" id="SSF53067">
    <property type="entry name" value="Actin-like ATPase domain"/>
    <property type="match status" value="1"/>
</dbReference>
<reference evidence="2 3" key="1">
    <citation type="journal article" date="2019" name="Int. J. Syst. Evol. Microbiol.">
        <title>The Global Catalogue of Microorganisms (GCM) 10K type strain sequencing project: providing services to taxonomists for standard genome sequencing and annotation.</title>
        <authorList>
            <consortium name="The Broad Institute Genomics Platform"/>
            <consortium name="The Broad Institute Genome Sequencing Center for Infectious Disease"/>
            <person name="Wu L."/>
            <person name="Ma J."/>
        </authorList>
    </citation>
    <scope>NUCLEOTIDE SEQUENCE [LARGE SCALE GENOMIC DNA]</scope>
    <source>
        <strain evidence="2 3">JCM 13316</strain>
    </source>
</reference>
<dbReference type="InterPro" id="IPR036388">
    <property type="entry name" value="WH-like_DNA-bd_sf"/>
</dbReference>
<evidence type="ECO:0000313" key="2">
    <source>
        <dbReference type="EMBL" id="GAA1901027.1"/>
    </source>
</evidence>
<dbReference type="RefSeq" id="WP_246167501.1">
    <property type="nucleotide sequence ID" value="NZ_BAAALV010000001.1"/>
</dbReference>
<dbReference type="Gene3D" id="1.10.10.10">
    <property type="entry name" value="Winged helix-like DNA-binding domain superfamily/Winged helix DNA-binding domain"/>
    <property type="match status" value="1"/>
</dbReference>
<dbReference type="InterPro" id="IPR036390">
    <property type="entry name" value="WH_DNA-bd_sf"/>
</dbReference>
<dbReference type="Pfam" id="PF00480">
    <property type="entry name" value="ROK"/>
    <property type="match status" value="1"/>
</dbReference>
<dbReference type="PANTHER" id="PTHR18964">
    <property type="entry name" value="ROK (REPRESSOR, ORF, KINASE) FAMILY"/>
    <property type="match status" value="1"/>
</dbReference>
<dbReference type="EMBL" id="BAAALV010000001">
    <property type="protein sequence ID" value="GAA1901027.1"/>
    <property type="molecule type" value="Genomic_DNA"/>
</dbReference>
<keyword evidence="3" id="KW-1185">Reference proteome</keyword>
<dbReference type="Proteomes" id="UP001500784">
    <property type="component" value="Unassembled WGS sequence"/>
</dbReference>
<organism evidence="2 3">
    <name type="scientific">Arthrobacter gandavensis</name>
    <dbReference type="NCBI Taxonomy" id="169960"/>
    <lineage>
        <taxon>Bacteria</taxon>
        <taxon>Bacillati</taxon>
        <taxon>Actinomycetota</taxon>
        <taxon>Actinomycetes</taxon>
        <taxon>Micrococcales</taxon>
        <taxon>Micrococcaceae</taxon>
        <taxon>Arthrobacter</taxon>
    </lineage>
</organism>
<evidence type="ECO:0000256" key="1">
    <source>
        <dbReference type="ARBA" id="ARBA00006479"/>
    </source>
</evidence>
<comment type="similarity">
    <text evidence="1">Belongs to the ROK (NagC/XylR) family.</text>
</comment>
<sequence>MDVSASTPQLLRRTNLRSVLDVLRAVPSATGTDLIQATGLTRATVIAVCDDLIARGWAREAESPRLGGQKGRPARRFEFNESAGFVLGLDVGLATVRVVVSDLAGSVVGGTESRFPHHGGTPADRRSAVIAAAQASLADAGVPESRVLGVALGIAAQVTPDGSIAPGQELAPMFDLGLTKEFGEEFGWPVLVENDAKLAALAERWRGTGVDENNLAVILAGERLGTGVIESGRLVHGALGRAGTMGGLELVEGVGNQDGIAKLARLWGTAALDAGHDGMIRRLVGNHTNRVSARYVFEAAAAGDETAAEILERIGKRMARVLALVSTFFDPRLIVIGGAVAASATALLPVMTDELARYVPDPPRLAVSELGEMLVATGAVRLALDHVEARLLDLRPGGAPAASAPETGTPA</sequence>
<name>A0ABN2NUE7_9MICC</name>
<accession>A0ABN2NUE7</accession>
<protein>
    <submittedName>
        <fullName evidence="2">ROK family transcriptional regulator</fullName>
    </submittedName>
</protein>
<evidence type="ECO:0000313" key="3">
    <source>
        <dbReference type="Proteomes" id="UP001500784"/>
    </source>
</evidence>
<dbReference type="SUPFAM" id="SSF46785">
    <property type="entry name" value="Winged helix' DNA-binding domain"/>
    <property type="match status" value="1"/>
</dbReference>
<gene>
    <name evidence="2" type="ORF">GCM10009688_00550</name>
</gene>
<dbReference type="InterPro" id="IPR043129">
    <property type="entry name" value="ATPase_NBD"/>
</dbReference>
<comment type="caution">
    <text evidence="2">The sequence shown here is derived from an EMBL/GenBank/DDBJ whole genome shotgun (WGS) entry which is preliminary data.</text>
</comment>
<proteinExistence type="inferred from homology"/>
<dbReference type="Gene3D" id="3.30.420.40">
    <property type="match status" value="2"/>
</dbReference>
<dbReference type="PANTHER" id="PTHR18964:SF149">
    <property type="entry name" value="BIFUNCTIONAL UDP-N-ACETYLGLUCOSAMINE 2-EPIMERASE_N-ACETYLMANNOSAMINE KINASE"/>
    <property type="match status" value="1"/>
</dbReference>